<evidence type="ECO:0000313" key="4">
    <source>
        <dbReference type="Proteomes" id="UP000518206"/>
    </source>
</evidence>
<reference evidence="3 4" key="2">
    <citation type="submission" date="2020-08" db="EMBL/GenBank/DDBJ databases">
        <authorList>
            <person name="Partida-Martinez L."/>
            <person name="Huntemann M."/>
            <person name="Clum A."/>
            <person name="Wang J."/>
            <person name="Palaniappan K."/>
            <person name="Ritter S."/>
            <person name="Chen I.-M."/>
            <person name="Stamatis D."/>
            <person name="Reddy T."/>
            <person name="O'Malley R."/>
            <person name="Daum C."/>
            <person name="Shapiro N."/>
            <person name="Ivanova N."/>
            <person name="Kyrpides N."/>
            <person name="Woyke T."/>
        </authorList>
    </citation>
    <scope>NUCLEOTIDE SEQUENCE [LARGE SCALE GENOMIC DNA]</scope>
    <source>
        <strain evidence="3 4">RAS26</strain>
    </source>
</reference>
<evidence type="ECO:0000256" key="1">
    <source>
        <dbReference type="SAM" id="MobiDB-lite"/>
    </source>
</evidence>
<gene>
    <name evidence="3" type="ORF">FHR80_002189</name>
</gene>
<evidence type="ECO:0000256" key="2">
    <source>
        <dbReference type="SAM" id="SignalP"/>
    </source>
</evidence>
<proteinExistence type="predicted"/>
<accession>A0A7W4UFJ6</accession>
<protein>
    <submittedName>
        <fullName evidence="3">Uncharacterized protein</fullName>
    </submittedName>
</protein>
<feature type="region of interest" description="Disordered" evidence="1">
    <location>
        <begin position="82"/>
        <end position="101"/>
    </location>
</feature>
<dbReference type="AlphaFoldDB" id="A0A7W4UFJ6"/>
<feature type="compositionally biased region" description="Basic and acidic residues" evidence="1">
    <location>
        <begin position="83"/>
        <end position="101"/>
    </location>
</feature>
<feature type="region of interest" description="Disordered" evidence="1">
    <location>
        <begin position="265"/>
        <end position="289"/>
    </location>
</feature>
<sequence length="465" mass="49395">MTWILAVACVAVLLAGAAPALRAASRRRAVIAGTTSYDVVLWGLPEVLSSARLRVGPASVVVEDPESRRRYDFTPTGLTLTRRRGDWSRGGDRERTATGRDGRGNVLEVEGAHGDMLALWEHLHGRALPDEPRPPVSAPTRDVVVSSATVAVAGLAGLLVLGVVGGAERVVATVLEPGDDEEPCVVEWVSPWSGDTLTNGVDCYDGEEASDEVAVWALDAPLRGELWDTMTPSGLGVGVGVVALGGLLCQGWDVHAERRRARRAAQESAAAAARSRSESAAGSGPARLPAVTLPTADRLTYPAARALVIEVERARARQPWSAQDIEAFHGGERAFARLDRLARLVSPLRRRRALARADRAEPRLLAYVLDRDPVPPGVDATYPVGSVLLFDERGAPAFRLLVTGLGVARAAGSGTAQVRGELREGAPVRCTLGDVDVTCPGDLLSFDPEEWLDDLRAELGDDPDA</sequence>
<organism evidence="3 4">
    <name type="scientific">Cellulomonas cellasea</name>
    <dbReference type="NCBI Taxonomy" id="43670"/>
    <lineage>
        <taxon>Bacteria</taxon>
        <taxon>Bacillati</taxon>
        <taxon>Actinomycetota</taxon>
        <taxon>Actinomycetes</taxon>
        <taxon>Micrococcales</taxon>
        <taxon>Cellulomonadaceae</taxon>
        <taxon>Cellulomonas</taxon>
    </lineage>
</organism>
<keyword evidence="2" id="KW-0732">Signal</keyword>
<evidence type="ECO:0000313" key="3">
    <source>
        <dbReference type="EMBL" id="MBB2923264.1"/>
    </source>
</evidence>
<dbReference type="EMBL" id="JACHVX010000003">
    <property type="protein sequence ID" value="MBB2923264.1"/>
    <property type="molecule type" value="Genomic_DNA"/>
</dbReference>
<name>A0A7W4UFJ6_9CELL</name>
<dbReference type="Proteomes" id="UP000518206">
    <property type="component" value="Unassembled WGS sequence"/>
</dbReference>
<dbReference type="RefSeq" id="WP_183296132.1">
    <property type="nucleotide sequence ID" value="NZ_JACHVX010000003.1"/>
</dbReference>
<feature type="compositionally biased region" description="Low complexity" evidence="1">
    <location>
        <begin position="266"/>
        <end position="281"/>
    </location>
</feature>
<feature type="signal peptide" evidence="2">
    <location>
        <begin position="1"/>
        <end position="23"/>
    </location>
</feature>
<reference evidence="3 4" key="1">
    <citation type="submission" date="2020-08" db="EMBL/GenBank/DDBJ databases">
        <title>The Agave Microbiome: Exploring the role of microbial communities in plant adaptations to desert environments.</title>
        <authorList>
            <person name="Partida-Martinez L.P."/>
        </authorList>
    </citation>
    <scope>NUCLEOTIDE SEQUENCE [LARGE SCALE GENOMIC DNA]</scope>
    <source>
        <strain evidence="3 4">RAS26</strain>
    </source>
</reference>
<feature type="chain" id="PRO_5030930049" evidence="2">
    <location>
        <begin position="24"/>
        <end position="465"/>
    </location>
</feature>
<comment type="caution">
    <text evidence="3">The sequence shown here is derived from an EMBL/GenBank/DDBJ whole genome shotgun (WGS) entry which is preliminary data.</text>
</comment>